<comment type="function">
    <text evidence="5">Chaperone involved in the maturation of iron-sulfur cluster-containing proteins. Has a low intrinsic ATPase activity which is markedly stimulated by HscB.</text>
</comment>
<dbReference type="Pfam" id="PF00012">
    <property type="entry name" value="HSP70"/>
    <property type="match status" value="1"/>
</dbReference>
<dbReference type="GO" id="GO:0140662">
    <property type="term" value="F:ATP-dependent protein folding chaperone"/>
    <property type="evidence" value="ECO:0007669"/>
    <property type="project" value="InterPro"/>
</dbReference>
<comment type="caution">
    <text evidence="8">The sequence shown here is derived from an EMBL/GenBank/DDBJ whole genome shotgun (WGS) entry which is preliminary data.</text>
</comment>
<dbReference type="NCBIfam" id="TIGR01991">
    <property type="entry name" value="HscA"/>
    <property type="match status" value="1"/>
</dbReference>
<evidence type="ECO:0000313" key="8">
    <source>
        <dbReference type="EMBL" id="MDK1683136.1"/>
    </source>
</evidence>
<dbReference type="Gene3D" id="3.90.640.10">
    <property type="entry name" value="Actin, Chain A, domain 4"/>
    <property type="match status" value="1"/>
</dbReference>
<dbReference type="Gene3D" id="2.60.34.10">
    <property type="entry name" value="Substrate Binding Domain Of DNAk, Chain A, domain 1"/>
    <property type="match status" value="1"/>
</dbReference>
<evidence type="ECO:0000256" key="5">
    <source>
        <dbReference type="HAMAP-Rule" id="MF_00679"/>
    </source>
</evidence>
<dbReference type="GO" id="GO:0005524">
    <property type="term" value="F:ATP binding"/>
    <property type="evidence" value="ECO:0007669"/>
    <property type="project" value="UniProtKB-KW"/>
</dbReference>
<evidence type="ECO:0000313" key="9">
    <source>
        <dbReference type="Proteomes" id="UP001241935"/>
    </source>
</evidence>
<dbReference type="InterPro" id="IPR029047">
    <property type="entry name" value="HSP70_peptide-bd_sf"/>
</dbReference>
<dbReference type="GO" id="GO:0016887">
    <property type="term" value="F:ATP hydrolysis activity"/>
    <property type="evidence" value="ECO:0007669"/>
    <property type="project" value="UniProtKB-UniRule"/>
</dbReference>
<dbReference type="SUPFAM" id="SSF100920">
    <property type="entry name" value="Heat shock protein 70kD (HSP70), peptide-binding domain"/>
    <property type="match status" value="1"/>
</dbReference>
<keyword evidence="4 5" id="KW-0143">Chaperone</keyword>
<dbReference type="AlphaFoldDB" id="A0AAW6US51"/>
<sequence>MALLQIAEPGQSSAPHEHRIAIGIDLGTTHSLVATVLSGKAKVLNDEQGRVLLPSIVHYADDATQYGDEAKAFMTSDPKNTIVSIKRFMGRSKADIKFQHPYTLVGEDHQMPAFETNQGRKTPVEISAEILKQLKERAESSLQNPINGAVITVPAYFDEAQRQATRDAAQLAGLNVLRLLNEPTAAAVAYGLDQESNLASDRNYVIYDLGGGTFDVSILRFTQGVFEVLATGGHTALGGDDLDRLIVKWVKKQLNIESLNDSDHAHLMVAARTAKEALTELESVELQALDQVLTLNRETFEDIIKIALDKTISVCKRVMRDAKLELDDIQNVVLVGGSTRSYAVQKAVRDVFSQEPLCTINPDEVVAIGAAITADQLIGNSKDGSLLLDVTPLSLGLETMGGLVERLISRNTAIPVARRQEFTTYQDGQTAMLIHVVQGERDLVEHCRSLGRFVLHGIPPMTAGQARIEVTFQVDADGLLTVAATETTSGVHAQIDIKPSYGLSDSDTERLLVDGFKFAEEDKNLRHLQETKVEAQRELEALTQALKVDSNLLGAEQLAALEQAKVQLESQLSTTDIKAIEEAVQQLKIHSDAFAAARMNQHIDAALKGTQLDDWSNSPE</sequence>
<dbReference type="HAMAP" id="MF_00679">
    <property type="entry name" value="HscA"/>
    <property type="match status" value="1"/>
</dbReference>
<dbReference type="NCBIfam" id="NF003520">
    <property type="entry name" value="PRK05183.1"/>
    <property type="match status" value="1"/>
</dbReference>
<dbReference type="PROSITE" id="PS00329">
    <property type="entry name" value="HSP70_2"/>
    <property type="match status" value="1"/>
</dbReference>
<accession>A0AAW6US51</accession>
<dbReference type="SUPFAM" id="SSF53067">
    <property type="entry name" value="Actin-like ATPase domain"/>
    <property type="match status" value="2"/>
</dbReference>
<evidence type="ECO:0000256" key="4">
    <source>
        <dbReference type="ARBA" id="ARBA00023186"/>
    </source>
</evidence>
<dbReference type="InterPro" id="IPR029048">
    <property type="entry name" value="HSP70_C_sf"/>
</dbReference>
<evidence type="ECO:0000256" key="3">
    <source>
        <dbReference type="ARBA" id="ARBA00022840"/>
    </source>
</evidence>
<comment type="similarity">
    <text evidence="1 5 6">Belongs to the heat shock protein 70 family.</text>
</comment>
<keyword evidence="8" id="KW-0378">Hydrolase</keyword>
<dbReference type="EMBL" id="JASKNE010000001">
    <property type="protein sequence ID" value="MDK1683136.1"/>
    <property type="molecule type" value="Genomic_DNA"/>
</dbReference>
<dbReference type="SUPFAM" id="SSF100934">
    <property type="entry name" value="Heat shock protein 70kD (HSP70), C-terminal subdomain"/>
    <property type="match status" value="1"/>
</dbReference>
<dbReference type="FunFam" id="3.30.420.40:FF:000046">
    <property type="entry name" value="Chaperone protein HscA"/>
    <property type="match status" value="1"/>
</dbReference>
<dbReference type="Gene3D" id="3.30.420.40">
    <property type="match status" value="2"/>
</dbReference>
<name>A0AAW6US51_9GAMM</name>
<reference evidence="8" key="1">
    <citation type="submission" date="2023-04" db="EMBL/GenBank/DDBJ databases">
        <title>The environmental microbiomes in feedlot watering bowls are a reservoir of florfenicol resistance for bovine respiratory disease pathogens.</title>
        <authorList>
            <person name="Kos D.W."/>
            <person name="Ruzzini A.C."/>
            <person name="Schreiner B."/>
            <person name="Jelinski M.D."/>
        </authorList>
    </citation>
    <scope>NUCLEOTIDE SEQUENCE</scope>
    <source>
        <strain evidence="8">WB3</strain>
    </source>
</reference>
<organism evidence="8 9">
    <name type="scientific">Acinetobacter terrestris</name>
    <dbReference type="NCBI Taxonomy" id="2529843"/>
    <lineage>
        <taxon>Bacteria</taxon>
        <taxon>Pseudomonadati</taxon>
        <taxon>Pseudomonadota</taxon>
        <taxon>Gammaproteobacteria</taxon>
        <taxon>Moraxellales</taxon>
        <taxon>Moraxellaceae</taxon>
        <taxon>Acinetobacter</taxon>
        <taxon>Acinetobacter Taxon 24</taxon>
    </lineage>
</organism>
<proteinExistence type="inferred from homology"/>
<dbReference type="InterPro" id="IPR010236">
    <property type="entry name" value="ISC_FeS_clus_asmbl_HscA"/>
</dbReference>
<dbReference type="RefSeq" id="WP_284066516.1">
    <property type="nucleotide sequence ID" value="NZ_JASKNE010000001.1"/>
</dbReference>
<protein>
    <recommendedName>
        <fullName evidence="5">Chaperone protein HscA homolog</fullName>
    </recommendedName>
</protein>
<dbReference type="InterPro" id="IPR013126">
    <property type="entry name" value="Hsp_70_fam"/>
</dbReference>
<dbReference type="Proteomes" id="UP001241935">
    <property type="component" value="Unassembled WGS sequence"/>
</dbReference>
<gene>
    <name evidence="5 8" type="primary">hscA</name>
    <name evidence="8" type="ORF">QOR41_04650</name>
</gene>
<keyword evidence="2 5" id="KW-0547">Nucleotide-binding</keyword>
<dbReference type="InterPro" id="IPR018181">
    <property type="entry name" value="Heat_shock_70_CS"/>
</dbReference>
<dbReference type="CDD" id="cd10236">
    <property type="entry name" value="ASKHA_NBD_HSP70_HscA"/>
    <property type="match status" value="1"/>
</dbReference>
<dbReference type="GO" id="GO:0051082">
    <property type="term" value="F:unfolded protein binding"/>
    <property type="evidence" value="ECO:0007669"/>
    <property type="project" value="InterPro"/>
</dbReference>
<keyword evidence="7" id="KW-0175">Coiled coil</keyword>
<feature type="coiled-coil region" evidence="7">
    <location>
        <begin position="518"/>
        <end position="578"/>
    </location>
</feature>
<evidence type="ECO:0000256" key="1">
    <source>
        <dbReference type="ARBA" id="ARBA00007381"/>
    </source>
</evidence>
<dbReference type="GO" id="GO:0016226">
    <property type="term" value="P:iron-sulfur cluster assembly"/>
    <property type="evidence" value="ECO:0007669"/>
    <property type="project" value="InterPro"/>
</dbReference>
<keyword evidence="3 5" id="KW-0067">ATP-binding</keyword>
<evidence type="ECO:0000256" key="2">
    <source>
        <dbReference type="ARBA" id="ARBA00022741"/>
    </source>
</evidence>
<dbReference type="PROSITE" id="PS00297">
    <property type="entry name" value="HSP70_1"/>
    <property type="match status" value="1"/>
</dbReference>
<dbReference type="PANTHER" id="PTHR19375">
    <property type="entry name" value="HEAT SHOCK PROTEIN 70KDA"/>
    <property type="match status" value="1"/>
</dbReference>
<dbReference type="PRINTS" id="PR00301">
    <property type="entry name" value="HEATSHOCK70"/>
</dbReference>
<dbReference type="Gene3D" id="1.20.1270.10">
    <property type="match status" value="1"/>
</dbReference>
<evidence type="ECO:0000256" key="6">
    <source>
        <dbReference type="RuleBase" id="RU003322"/>
    </source>
</evidence>
<dbReference type="InterPro" id="IPR042039">
    <property type="entry name" value="HscA_NBD"/>
</dbReference>
<evidence type="ECO:0000256" key="7">
    <source>
        <dbReference type="SAM" id="Coils"/>
    </source>
</evidence>
<dbReference type="InterPro" id="IPR043129">
    <property type="entry name" value="ATPase_NBD"/>
</dbReference>